<dbReference type="Pfam" id="PF06551">
    <property type="entry name" value="DUF1120"/>
    <property type="match status" value="1"/>
</dbReference>
<dbReference type="Proteomes" id="UP000094844">
    <property type="component" value="Unassembled WGS sequence"/>
</dbReference>
<dbReference type="AlphaFoldDB" id="A0A1C6Z597"/>
<reference evidence="1 2" key="1">
    <citation type="submission" date="2016-09" db="EMBL/GenBank/DDBJ databases">
        <authorList>
            <person name="Capua I."/>
            <person name="De Benedictis P."/>
            <person name="Joannis T."/>
            <person name="Lombin L.H."/>
            <person name="Cattoli G."/>
        </authorList>
    </citation>
    <scope>NUCLEOTIDE SEQUENCE [LARGE SCALE GENOMIC DNA]</scope>
    <source>
        <strain evidence="1 2">GB001</strain>
    </source>
</reference>
<proteinExistence type="predicted"/>
<accession>A0A1C6Z597</accession>
<dbReference type="RefSeq" id="WP_072309967.1">
    <property type="nucleotide sequence ID" value="NZ_FMIQ01000069.1"/>
</dbReference>
<protein>
    <recommendedName>
        <fullName evidence="3">Fimbrial protein</fullName>
    </recommendedName>
</protein>
<dbReference type="InterPro" id="IPR010546">
    <property type="entry name" value="DUF1120"/>
</dbReference>
<evidence type="ECO:0000313" key="2">
    <source>
        <dbReference type="Proteomes" id="UP000094844"/>
    </source>
</evidence>
<organism evidence="1 2">
    <name type="scientific">Hafnia alvei</name>
    <dbReference type="NCBI Taxonomy" id="569"/>
    <lineage>
        <taxon>Bacteria</taxon>
        <taxon>Pseudomonadati</taxon>
        <taxon>Pseudomonadota</taxon>
        <taxon>Gammaproteobacteria</taxon>
        <taxon>Enterobacterales</taxon>
        <taxon>Hafniaceae</taxon>
        <taxon>Hafnia</taxon>
    </lineage>
</organism>
<sequence>MNDTTELKVTGTVSPASCNLVLGTGAGAAGEVAYGNINAGMAPALSGSYQLLDEKMLFDAVTINCEGETIIGVSTTDDRSSSVTASTAPVPTYNNDGSEFGNATHFLGLGTDNKGNTIGQYSGTFTGLKVDGVSANFSKCISENNLTGATTEQGGALVVNNCLAGQTHLVMDKNNKALSGTDFTWDYVVRPLVKSAKDLDPAGFKLDGSITVQVDYL</sequence>
<name>A0A1C6Z597_HAFAL</name>
<dbReference type="EMBL" id="FMIQ01000069">
    <property type="protein sequence ID" value="SCM54257.1"/>
    <property type="molecule type" value="Genomic_DNA"/>
</dbReference>
<evidence type="ECO:0000313" key="1">
    <source>
        <dbReference type="EMBL" id="SCM54257.1"/>
    </source>
</evidence>
<evidence type="ECO:0008006" key="3">
    <source>
        <dbReference type="Google" id="ProtNLM"/>
    </source>
</evidence>
<gene>
    <name evidence="1" type="ORF">BN1044_03759</name>
</gene>